<keyword evidence="1" id="KW-0812">Transmembrane</keyword>
<keyword evidence="1" id="KW-0472">Membrane</keyword>
<evidence type="ECO:0000313" key="2">
    <source>
        <dbReference type="EMBL" id="PRP80859.1"/>
    </source>
</evidence>
<dbReference type="Proteomes" id="UP000241769">
    <property type="component" value="Unassembled WGS sequence"/>
</dbReference>
<keyword evidence="1" id="KW-1133">Transmembrane helix</keyword>
<dbReference type="AlphaFoldDB" id="A0A2P6NA95"/>
<dbReference type="InParanoid" id="A0A2P6NA95"/>
<organism evidence="2 3">
    <name type="scientific">Planoprotostelium fungivorum</name>
    <dbReference type="NCBI Taxonomy" id="1890364"/>
    <lineage>
        <taxon>Eukaryota</taxon>
        <taxon>Amoebozoa</taxon>
        <taxon>Evosea</taxon>
        <taxon>Variosea</taxon>
        <taxon>Cavosteliida</taxon>
        <taxon>Cavosteliaceae</taxon>
        <taxon>Planoprotostelium</taxon>
    </lineage>
</organism>
<gene>
    <name evidence="2" type="ORF">PROFUN_11414</name>
</gene>
<comment type="caution">
    <text evidence="2">The sequence shown here is derived from an EMBL/GenBank/DDBJ whole genome shotgun (WGS) entry which is preliminary data.</text>
</comment>
<name>A0A2P6NA95_9EUKA</name>
<feature type="transmembrane region" description="Helical" evidence="1">
    <location>
        <begin position="6"/>
        <end position="27"/>
    </location>
</feature>
<sequence length="136" mass="15374">MNDISLVGNISGISVLTPFFTFLDALVRNQLYNYTQPIAISYPSEISLIKSPNKISQNHVASGPNIAPMRSQQRCHKLVDTFNATFQALSHSAIDRTDGKSHFSVTLSNRPFVHRRCHISTRRLRRHLSNRTLTVL</sequence>
<reference evidence="2 3" key="1">
    <citation type="journal article" date="2018" name="Genome Biol. Evol.">
        <title>Multiple Roots of Fruiting Body Formation in Amoebozoa.</title>
        <authorList>
            <person name="Hillmann F."/>
            <person name="Forbes G."/>
            <person name="Novohradska S."/>
            <person name="Ferling I."/>
            <person name="Riege K."/>
            <person name="Groth M."/>
            <person name="Westermann M."/>
            <person name="Marz M."/>
            <person name="Spaller T."/>
            <person name="Winckler T."/>
            <person name="Schaap P."/>
            <person name="Glockner G."/>
        </authorList>
    </citation>
    <scope>NUCLEOTIDE SEQUENCE [LARGE SCALE GENOMIC DNA]</scope>
    <source>
        <strain evidence="2 3">Jena</strain>
    </source>
</reference>
<evidence type="ECO:0000256" key="1">
    <source>
        <dbReference type="SAM" id="Phobius"/>
    </source>
</evidence>
<evidence type="ECO:0000313" key="3">
    <source>
        <dbReference type="Proteomes" id="UP000241769"/>
    </source>
</evidence>
<keyword evidence="3" id="KW-1185">Reference proteome</keyword>
<protein>
    <submittedName>
        <fullName evidence="2">Uncharacterized protein</fullName>
    </submittedName>
</protein>
<dbReference type="EMBL" id="MDYQ01000136">
    <property type="protein sequence ID" value="PRP80859.1"/>
    <property type="molecule type" value="Genomic_DNA"/>
</dbReference>
<proteinExistence type="predicted"/>
<accession>A0A2P6NA95</accession>